<proteinExistence type="inferred from homology"/>
<dbReference type="InterPro" id="IPR001179">
    <property type="entry name" value="PPIase_FKBP_dom"/>
</dbReference>
<sequence>MQEAGQKKAQEAGAANSKAESDFLSANKGKDGVKVTASGLQYSVLTEGTGSKPTKDSTVRVHYTGKLLDGTVFDSSVERGEPAEFGVGQVIPGWTEALQLMAEGSKYRLFIPAALAYGERGAANVIPPNSALIFDVELLKVL</sequence>
<protein>
    <recommendedName>
        <fullName evidence="3">peptidylprolyl isomerase</fullName>
        <ecNumber evidence="3">5.2.1.8</ecNumber>
    </recommendedName>
    <alternativeName>
        <fullName evidence="7">Rotamase</fullName>
    </alternativeName>
</protein>
<dbReference type="Pfam" id="PF00254">
    <property type="entry name" value="FKBP_C"/>
    <property type="match status" value="1"/>
</dbReference>
<dbReference type="Pfam" id="PF01346">
    <property type="entry name" value="FKBP_N"/>
    <property type="match status" value="1"/>
</dbReference>
<evidence type="ECO:0000256" key="2">
    <source>
        <dbReference type="ARBA" id="ARBA00006577"/>
    </source>
</evidence>
<gene>
    <name evidence="10" type="primary">fklB_13</name>
    <name evidence="10" type="ORF">SDC9_200720</name>
</gene>
<name>A0A645IP89_9ZZZZ</name>
<evidence type="ECO:0000256" key="3">
    <source>
        <dbReference type="ARBA" id="ARBA00013194"/>
    </source>
</evidence>
<evidence type="ECO:0000256" key="1">
    <source>
        <dbReference type="ARBA" id="ARBA00000971"/>
    </source>
</evidence>
<dbReference type="InterPro" id="IPR000774">
    <property type="entry name" value="PPIase_FKBP_N"/>
</dbReference>
<evidence type="ECO:0000256" key="6">
    <source>
        <dbReference type="ARBA" id="ARBA00023235"/>
    </source>
</evidence>
<dbReference type="PANTHER" id="PTHR43811">
    <property type="entry name" value="FKBP-TYPE PEPTIDYL-PROLYL CIS-TRANS ISOMERASE FKPA"/>
    <property type="match status" value="1"/>
</dbReference>
<feature type="compositionally biased region" description="Basic and acidic residues" evidence="8">
    <location>
        <begin position="1"/>
        <end position="10"/>
    </location>
</feature>
<keyword evidence="4" id="KW-0732">Signal</keyword>
<evidence type="ECO:0000256" key="7">
    <source>
        <dbReference type="ARBA" id="ARBA00029569"/>
    </source>
</evidence>
<dbReference type="GO" id="GO:0006457">
    <property type="term" value="P:protein folding"/>
    <property type="evidence" value="ECO:0007669"/>
    <property type="project" value="InterPro"/>
</dbReference>
<evidence type="ECO:0000256" key="5">
    <source>
        <dbReference type="ARBA" id="ARBA00023110"/>
    </source>
</evidence>
<accession>A0A645IP89</accession>
<dbReference type="EMBL" id="VSSQ01119789">
    <property type="protein sequence ID" value="MPN53057.1"/>
    <property type="molecule type" value="Genomic_DNA"/>
</dbReference>
<comment type="similarity">
    <text evidence="2">Belongs to the FKBP-type PPIase family.</text>
</comment>
<dbReference type="Gene3D" id="3.10.50.40">
    <property type="match status" value="1"/>
</dbReference>
<dbReference type="PANTHER" id="PTHR43811:SF19">
    <property type="entry name" value="39 KDA FK506-BINDING NUCLEAR PROTEIN"/>
    <property type="match status" value="1"/>
</dbReference>
<dbReference type="FunFam" id="3.10.50.40:FF:000045">
    <property type="entry name" value="Peptidyl-prolyl cis-trans isomerase"/>
    <property type="match status" value="1"/>
</dbReference>
<dbReference type="AlphaFoldDB" id="A0A645IP89"/>
<comment type="caution">
    <text evidence="10">The sequence shown here is derived from an EMBL/GenBank/DDBJ whole genome shotgun (WGS) entry which is preliminary data.</text>
</comment>
<feature type="domain" description="PPIase FKBP-type" evidence="9">
    <location>
        <begin position="56"/>
        <end position="142"/>
    </location>
</feature>
<comment type="catalytic activity">
    <reaction evidence="1">
        <text>[protein]-peptidylproline (omega=180) = [protein]-peptidylproline (omega=0)</text>
        <dbReference type="Rhea" id="RHEA:16237"/>
        <dbReference type="Rhea" id="RHEA-COMP:10747"/>
        <dbReference type="Rhea" id="RHEA-COMP:10748"/>
        <dbReference type="ChEBI" id="CHEBI:83833"/>
        <dbReference type="ChEBI" id="CHEBI:83834"/>
        <dbReference type="EC" id="5.2.1.8"/>
    </reaction>
</comment>
<dbReference type="InterPro" id="IPR046357">
    <property type="entry name" value="PPIase_dom_sf"/>
</dbReference>
<feature type="region of interest" description="Disordered" evidence="8">
    <location>
        <begin position="1"/>
        <end position="23"/>
    </location>
</feature>
<dbReference type="EC" id="5.2.1.8" evidence="3"/>
<reference evidence="10" key="1">
    <citation type="submission" date="2019-08" db="EMBL/GenBank/DDBJ databases">
        <authorList>
            <person name="Kucharzyk K."/>
            <person name="Murdoch R.W."/>
            <person name="Higgins S."/>
            <person name="Loffler F."/>
        </authorList>
    </citation>
    <scope>NUCLEOTIDE SEQUENCE</scope>
</reference>
<organism evidence="10">
    <name type="scientific">bioreactor metagenome</name>
    <dbReference type="NCBI Taxonomy" id="1076179"/>
    <lineage>
        <taxon>unclassified sequences</taxon>
        <taxon>metagenomes</taxon>
        <taxon>ecological metagenomes</taxon>
    </lineage>
</organism>
<dbReference type="SUPFAM" id="SSF54534">
    <property type="entry name" value="FKBP-like"/>
    <property type="match status" value="1"/>
</dbReference>
<evidence type="ECO:0000256" key="4">
    <source>
        <dbReference type="ARBA" id="ARBA00022729"/>
    </source>
</evidence>
<keyword evidence="6 10" id="KW-0413">Isomerase</keyword>
<dbReference type="GO" id="GO:0003755">
    <property type="term" value="F:peptidyl-prolyl cis-trans isomerase activity"/>
    <property type="evidence" value="ECO:0007669"/>
    <property type="project" value="UniProtKB-KW"/>
</dbReference>
<evidence type="ECO:0000256" key="8">
    <source>
        <dbReference type="SAM" id="MobiDB-lite"/>
    </source>
</evidence>
<evidence type="ECO:0000313" key="10">
    <source>
        <dbReference type="EMBL" id="MPN53057.1"/>
    </source>
</evidence>
<keyword evidence="5" id="KW-0697">Rotamase</keyword>
<evidence type="ECO:0000259" key="9">
    <source>
        <dbReference type="PROSITE" id="PS50059"/>
    </source>
</evidence>
<dbReference type="PROSITE" id="PS50059">
    <property type="entry name" value="FKBP_PPIASE"/>
    <property type="match status" value="1"/>
</dbReference>